<name>A0A8J5WNX7_ZIZPA</name>
<dbReference type="AlphaFoldDB" id="A0A8J5WNX7"/>
<accession>A0A8J5WNX7</accession>
<reference evidence="1" key="1">
    <citation type="journal article" date="2021" name="bioRxiv">
        <title>Whole Genome Assembly and Annotation of Northern Wild Rice, Zizania palustris L., Supports a Whole Genome Duplication in the Zizania Genus.</title>
        <authorList>
            <person name="Haas M."/>
            <person name="Kono T."/>
            <person name="Macchietto M."/>
            <person name="Millas R."/>
            <person name="McGilp L."/>
            <person name="Shao M."/>
            <person name="Duquette J."/>
            <person name="Hirsch C.N."/>
            <person name="Kimball J."/>
        </authorList>
    </citation>
    <scope>NUCLEOTIDE SEQUENCE</scope>
    <source>
        <tissue evidence="1">Fresh leaf tissue</tissue>
    </source>
</reference>
<dbReference type="EMBL" id="JAAALK010000080">
    <property type="protein sequence ID" value="KAG8094860.1"/>
    <property type="molecule type" value="Genomic_DNA"/>
</dbReference>
<protein>
    <submittedName>
        <fullName evidence="1">Uncharacterized protein</fullName>
    </submittedName>
</protein>
<evidence type="ECO:0000313" key="2">
    <source>
        <dbReference type="Proteomes" id="UP000729402"/>
    </source>
</evidence>
<sequence length="135" mass="15805">MVFHVKPTRVSPLIRRRKHHKDMLYRLPITKLEPTPSDHHAPKRSQVEEMTEKIEVGINSQEYFTHFDKYGEKKNGIGVHIAKRNVVVMKDSTKKGMCGQPKTVRKERIEDHDLVDIRRRKCLAAGRSPQRDDLQ</sequence>
<proteinExistence type="predicted"/>
<keyword evidence="2" id="KW-1185">Reference proteome</keyword>
<gene>
    <name evidence="1" type="ORF">GUJ93_ZPchr0012g20979</name>
</gene>
<evidence type="ECO:0000313" key="1">
    <source>
        <dbReference type="EMBL" id="KAG8094860.1"/>
    </source>
</evidence>
<dbReference type="Proteomes" id="UP000729402">
    <property type="component" value="Unassembled WGS sequence"/>
</dbReference>
<comment type="caution">
    <text evidence="1">The sequence shown here is derived from an EMBL/GenBank/DDBJ whole genome shotgun (WGS) entry which is preliminary data.</text>
</comment>
<organism evidence="1 2">
    <name type="scientific">Zizania palustris</name>
    <name type="common">Northern wild rice</name>
    <dbReference type="NCBI Taxonomy" id="103762"/>
    <lineage>
        <taxon>Eukaryota</taxon>
        <taxon>Viridiplantae</taxon>
        <taxon>Streptophyta</taxon>
        <taxon>Embryophyta</taxon>
        <taxon>Tracheophyta</taxon>
        <taxon>Spermatophyta</taxon>
        <taxon>Magnoliopsida</taxon>
        <taxon>Liliopsida</taxon>
        <taxon>Poales</taxon>
        <taxon>Poaceae</taxon>
        <taxon>BOP clade</taxon>
        <taxon>Oryzoideae</taxon>
        <taxon>Oryzeae</taxon>
        <taxon>Zizaniinae</taxon>
        <taxon>Zizania</taxon>
    </lineage>
</organism>
<reference evidence="1" key="2">
    <citation type="submission" date="2021-02" db="EMBL/GenBank/DDBJ databases">
        <authorList>
            <person name="Kimball J.A."/>
            <person name="Haas M.W."/>
            <person name="Macchietto M."/>
            <person name="Kono T."/>
            <person name="Duquette J."/>
            <person name="Shao M."/>
        </authorList>
    </citation>
    <scope>NUCLEOTIDE SEQUENCE</scope>
    <source>
        <tissue evidence="1">Fresh leaf tissue</tissue>
    </source>
</reference>